<sequence length="135" mass="15452">MKFKLKITKFLLIRALVFAALTAVAVLFDLYFEKHPAALEELQTESKNEACEHGAIYLFSQSSSFGVKSSAQKTLGRRLFDDAHDKLLQKCHQLRHHQALKAETAVPLKPLFLSYHHLISRHYYLNFPDDDPPVS</sequence>
<name>A0A831PJU6_9BACT</name>
<gene>
    <name evidence="1" type="ORF">ENN90_04590</name>
</gene>
<protein>
    <submittedName>
        <fullName evidence="1">Uncharacterized protein</fullName>
    </submittedName>
</protein>
<dbReference type="EMBL" id="DSDK01000253">
    <property type="protein sequence ID" value="HDR50885.1"/>
    <property type="molecule type" value="Genomic_DNA"/>
</dbReference>
<evidence type="ECO:0000313" key="1">
    <source>
        <dbReference type="EMBL" id="HDR50885.1"/>
    </source>
</evidence>
<dbReference type="AlphaFoldDB" id="A0A831PJU6"/>
<dbReference type="Proteomes" id="UP000886047">
    <property type="component" value="Unassembled WGS sequence"/>
</dbReference>
<organism evidence="1">
    <name type="scientific">Mariniphaga anaerophila</name>
    <dbReference type="NCBI Taxonomy" id="1484053"/>
    <lineage>
        <taxon>Bacteria</taxon>
        <taxon>Pseudomonadati</taxon>
        <taxon>Bacteroidota</taxon>
        <taxon>Bacteroidia</taxon>
        <taxon>Marinilabiliales</taxon>
        <taxon>Prolixibacteraceae</taxon>
        <taxon>Mariniphaga</taxon>
    </lineage>
</organism>
<accession>A0A831PJU6</accession>
<reference evidence="1" key="1">
    <citation type="journal article" date="2020" name="mSystems">
        <title>Genome- and Community-Level Interaction Insights into Carbon Utilization and Element Cycling Functions of Hydrothermarchaeota in Hydrothermal Sediment.</title>
        <authorList>
            <person name="Zhou Z."/>
            <person name="Liu Y."/>
            <person name="Xu W."/>
            <person name="Pan J."/>
            <person name="Luo Z.H."/>
            <person name="Li M."/>
        </authorList>
    </citation>
    <scope>NUCLEOTIDE SEQUENCE [LARGE SCALE GENOMIC DNA]</scope>
    <source>
        <strain evidence="1">SpSt-1217</strain>
    </source>
</reference>
<comment type="caution">
    <text evidence="1">The sequence shown here is derived from an EMBL/GenBank/DDBJ whole genome shotgun (WGS) entry which is preliminary data.</text>
</comment>
<proteinExistence type="predicted"/>